<name>A0A329S415_9STRA</name>
<dbReference type="EMBL" id="RCMK01000357">
    <property type="protein sequence ID" value="KAG2934115.1"/>
    <property type="molecule type" value="Genomic_DNA"/>
</dbReference>
<dbReference type="AlphaFoldDB" id="A0A329S415"/>
<comment type="caution">
    <text evidence="6">The sequence shown here is derived from an EMBL/GenBank/DDBJ whole genome shotgun (WGS) entry which is preliminary data.</text>
</comment>
<evidence type="ECO:0000313" key="2">
    <source>
        <dbReference type="EMBL" id="KAG2863415.1"/>
    </source>
</evidence>
<dbReference type="EMBL" id="MJFZ01000361">
    <property type="protein sequence ID" value="RAW30616.1"/>
    <property type="molecule type" value="Genomic_DNA"/>
</dbReference>
<reference evidence="6 7" key="1">
    <citation type="submission" date="2018-01" db="EMBL/GenBank/DDBJ databases">
        <title>Draft genome of the strawberry crown rot pathogen Phytophthora cactorum.</title>
        <authorList>
            <person name="Armitage A.D."/>
            <person name="Lysoe E."/>
            <person name="Nellist C.F."/>
            <person name="Harrison R.J."/>
            <person name="Brurberg M.B."/>
        </authorList>
    </citation>
    <scope>NUCLEOTIDE SEQUENCE [LARGE SCALE GENOMIC DNA]</scope>
    <source>
        <strain evidence="6 7">10300</strain>
    </source>
</reference>
<accession>A0A329S415</accession>
<feature type="region of interest" description="Disordered" evidence="1">
    <location>
        <begin position="14"/>
        <end position="34"/>
    </location>
</feature>
<evidence type="ECO:0000313" key="6">
    <source>
        <dbReference type="EMBL" id="RAW30616.1"/>
    </source>
</evidence>
<protein>
    <submittedName>
        <fullName evidence="6">Uncharacterized protein</fullName>
    </submittedName>
</protein>
<feature type="compositionally biased region" description="Basic and acidic residues" evidence="1">
    <location>
        <begin position="25"/>
        <end position="34"/>
    </location>
</feature>
<evidence type="ECO:0000313" key="5">
    <source>
        <dbReference type="EMBL" id="KAG3218667.1"/>
    </source>
</evidence>
<dbReference type="Proteomes" id="UP000736787">
    <property type="component" value="Unassembled WGS sequence"/>
</dbReference>
<dbReference type="EMBL" id="RCMG01000105">
    <property type="protein sequence ID" value="KAG2863415.1"/>
    <property type="molecule type" value="Genomic_DNA"/>
</dbReference>
<dbReference type="Proteomes" id="UP000760860">
    <property type="component" value="Unassembled WGS sequence"/>
</dbReference>
<dbReference type="EMBL" id="RCMV01000349">
    <property type="protein sequence ID" value="KAG3218667.1"/>
    <property type="molecule type" value="Genomic_DNA"/>
</dbReference>
<sequence>MCGDPAKTLQILDDPAQEAPGEMGEDGRDVYPVI</sequence>
<dbReference type="Proteomes" id="UP000735874">
    <property type="component" value="Unassembled WGS sequence"/>
</dbReference>
<dbReference type="EMBL" id="RCMI01000357">
    <property type="protein sequence ID" value="KAG2915357.1"/>
    <property type="molecule type" value="Genomic_DNA"/>
</dbReference>
<organism evidence="6 7">
    <name type="scientific">Phytophthora cactorum</name>
    <dbReference type="NCBI Taxonomy" id="29920"/>
    <lineage>
        <taxon>Eukaryota</taxon>
        <taxon>Sar</taxon>
        <taxon>Stramenopiles</taxon>
        <taxon>Oomycota</taxon>
        <taxon>Peronosporomycetes</taxon>
        <taxon>Peronosporales</taxon>
        <taxon>Peronosporaceae</taxon>
        <taxon>Phytophthora</taxon>
    </lineage>
</organism>
<reference evidence="2" key="2">
    <citation type="submission" date="2018-10" db="EMBL/GenBank/DDBJ databases">
        <title>Effector identification in a new, highly contiguous assembly of the strawberry crown rot pathogen Phytophthora cactorum.</title>
        <authorList>
            <person name="Armitage A.D."/>
            <person name="Nellist C.F."/>
            <person name="Bates H."/>
            <person name="Vickerstaff R.J."/>
            <person name="Harrison R.J."/>
        </authorList>
    </citation>
    <scope>NUCLEOTIDE SEQUENCE</scope>
    <source>
        <strain evidence="2">15-7</strain>
        <strain evidence="3">4032</strain>
        <strain evidence="4">4040</strain>
        <strain evidence="5">P421</strain>
    </source>
</reference>
<proteinExistence type="predicted"/>
<evidence type="ECO:0000313" key="3">
    <source>
        <dbReference type="EMBL" id="KAG2915357.1"/>
    </source>
</evidence>
<evidence type="ECO:0000313" key="4">
    <source>
        <dbReference type="EMBL" id="KAG2934115.1"/>
    </source>
</evidence>
<evidence type="ECO:0000313" key="7">
    <source>
        <dbReference type="Proteomes" id="UP000251314"/>
    </source>
</evidence>
<dbReference type="Proteomes" id="UP000251314">
    <property type="component" value="Unassembled WGS sequence"/>
</dbReference>
<evidence type="ECO:0000256" key="1">
    <source>
        <dbReference type="SAM" id="MobiDB-lite"/>
    </source>
</evidence>
<gene>
    <name evidence="6" type="ORF">PC110_g13030</name>
    <name evidence="2" type="ORF">PC113_g5471</name>
    <name evidence="3" type="ORF">PC115_g11408</name>
    <name evidence="4" type="ORF">PC117_g12758</name>
    <name evidence="5" type="ORF">PC129_g10517</name>
</gene>
<keyword evidence="7" id="KW-1185">Reference proteome</keyword>
<dbReference type="VEuPathDB" id="FungiDB:PC110_g13030"/>
<dbReference type="Proteomes" id="UP000774804">
    <property type="component" value="Unassembled WGS sequence"/>
</dbReference>